<dbReference type="Proteomes" id="UP000547674">
    <property type="component" value="Unassembled WGS sequence"/>
</dbReference>
<dbReference type="GO" id="GO:0009247">
    <property type="term" value="P:glycolipid biosynthetic process"/>
    <property type="evidence" value="ECO:0007669"/>
    <property type="project" value="UniProtKB-ARBA"/>
</dbReference>
<dbReference type="PANTHER" id="PTHR30606">
    <property type="entry name" value="LIPID A BIOSYNTHESIS LAUROYL ACYLTRANSFERASE"/>
    <property type="match status" value="1"/>
</dbReference>
<dbReference type="Pfam" id="PF03279">
    <property type="entry name" value="Lip_A_acyltrans"/>
    <property type="match status" value="1"/>
</dbReference>
<dbReference type="GO" id="GO:0016746">
    <property type="term" value="F:acyltransferase activity"/>
    <property type="evidence" value="ECO:0007669"/>
    <property type="project" value="UniProtKB-KW"/>
</dbReference>
<proteinExistence type="predicted"/>
<dbReference type="CDD" id="cd07984">
    <property type="entry name" value="LPLAT_LABLAT-like"/>
    <property type="match status" value="1"/>
</dbReference>
<evidence type="ECO:0000256" key="3">
    <source>
        <dbReference type="ARBA" id="ARBA00022519"/>
    </source>
</evidence>
<dbReference type="GO" id="GO:0005886">
    <property type="term" value="C:plasma membrane"/>
    <property type="evidence" value="ECO:0007669"/>
    <property type="project" value="UniProtKB-SubCell"/>
</dbReference>
<dbReference type="PANTHER" id="PTHR30606:SF10">
    <property type="entry name" value="PHOSPHATIDYLINOSITOL MANNOSIDE ACYLTRANSFERASE"/>
    <property type="match status" value="1"/>
</dbReference>
<keyword evidence="6 7" id="KW-0012">Acyltransferase</keyword>
<evidence type="ECO:0000256" key="5">
    <source>
        <dbReference type="ARBA" id="ARBA00023136"/>
    </source>
</evidence>
<protein>
    <submittedName>
        <fullName evidence="7">Lysophospholipid acyltransferase family protein</fullName>
    </submittedName>
</protein>
<reference evidence="7 8" key="1">
    <citation type="submission" date="2020-03" db="EMBL/GenBank/DDBJ databases">
        <title>Metabolic flexibility allows generalist bacteria to become dominant in a frequently disturbed ecosystem.</title>
        <authorList>
            <person name="Chen Y.-J."/>
            <person name="Leung P.M."/>
            <person name="Bay S.K."/>
            <person name="Hugenholtz P."/>
            <person name="Kessler A.J."/>
            <person name="Shelley G."/>
            <person name="Waite D.W."/>
            <person name="Cook P.L."/>
            <person name="Greening C."/>
        </authorList>
    </citation>
    <scope>NUCLEOTIDE SEQUENCE [LARGE SCALE GENOMIC DNA]</scope>
    <source>
        <strain evidence="7">SS_bin_28</strain>
    </source>
</reference>
<dbReference type="AlphaFoldDB" id="A0A7Y2H1R5"/>
<keyword evidence="4 7" id="KW-0808">Transferase</keyword>
<evidence type="ECO:0000313" key="7">
    <source>
        <dbReference type="EMBL" id="NNF05932.1"/>
    </source>
</evidence>
<dbReference type="PIRSF" id="PIRSF026649">
    <property type="entry name" value="MsbB"/>
    <property type="match status" value="1"/>
</dbReference>
<dbReference type="EMBL" id="JABDJR010000155">
    <property type="protein sequence ID" value="NNF05932.1"/>
    <property type="molecule type" value="Genomic_DNA"/>
</dbReference>
<keyword evidence="5" id="KW-0472">Membrane</keyword>
<keyword evidence="3" id="KW-0997">Cell inner membrane</keyword>
<sequence>MPEPLGREICAGIGWMAHWLVGRDRRLARRNLALVNQDWPKDKVNREAKVVFQEIGRNAYDFLRYPRLSPERRKSLVELEGREHLEAARRQGKGAILATAHWGSWEVLAAHLSSEGYSLKSLARPLREARLERMLSQHRSEMGSTTISSEGSLLPAVRHLKQNGMLGVLVDQRLKSGGVFVDFFGQRTRVADGPVRLAQRTEACIVPLGISRLKDHRHRIVVRPPIQVDASTPTVSITQHLMHELESLILTAPEQWIWIHPRWEEAS</sequence>
<evidence type="ECO:0000256" key="6">
    <source>
        <dbReference type="ARBA" id="ARBA00023315"/>
    </source>
</evidence>
<organism evidence="7 8">
    <name type="scientific">Eiseniibacteriota bacterium</name>
    <dbReference type="NCBI Taxonomy" id="2212470"/>
    <lineage>
        <taxon>Bacteria</taxon>
        <taxon>Candidatus Eiseniibacteriota</taxon>
    </lineage>
</organism>
<evidence type="ECO:0000313" key="8">
    <source>
        <dbReference type="Proteomes" id="UP000547674"/>
    </source>
</evidence>
<keyword evidence="2" id="KW-1003">Cell membrane</keyword>
<dbReference type="InterPro" id="IPR004960">
    <property type="entry name" value="LipA_acyltrans"/>
</dbReference>
<accession>A0A7Y2H1R5</accession>
<evidence type="ECO:0000256" key="1">
    <source>
        <dbReference type="ARBA" id="ARBA00004533"/>
    </source>
</evidence>
<name>A0A7Y2H1R5_UNCEI</name>
<gene>
    <name evidence="7" type="ORF">HKN21_04165</name>
</gene>
<evidence type="ECO:0000256" key="2">
    <source>
        <dbReference type="ARBA" id="ARBA00022475"/>
    </source>
</evidence>
<comment type="subcellular location">
    <subcellularLocation>
        <location evidence="1">Cell inner membrane</location>
    </subcellularLocation>
</comment>
<comment type="caution">
    <text evidence="7">The sequence shown here is derived from an EMBL/GenBank/DDBJ whole genome shotgun (WGS) entry which is preliminary data.</text>
</comment>
<evidence type="ECO:0000256" key="4">
    <source>
        <dbReference type="ARBA" id="ARBA00022679"/>
    </source>
</evidence>